<dbReference type="WBParaSite" id="PS1159_v2.g24072.t2">
    <property type="protein sequence ID" value="PS1159_v2.g24072.t2"/>
    <property type="gene ID" value="PS1159_v2.g24072"/>
</dbReference>
<reference evidence="2" key="1">
    <citation type="submission" date="2022-11" db="UniProtKB">
        <authorList>
            <consortium name="WormBaseParasite"/>
        </authorList>
    </citation>
    <scope>IDENTIFICATION</scope>
</reference>
<protein>
    <submittedName>
        <fullName evidence="2">Tripeptidyl-peptidase 2</fullName>
    </submittedName>
</protein>
<sequence length="1228" mass="138123">MNTVLHNQISNEFVFPSKHYMPKEITQQADFLQKYPTYDGRGIKIAIIDNGVDPSCPGLQQTSTGLPKVIECLDLTGAGDVDTSTIKKADENGILVGLTERKLKIPETWVNPSGKWHLGIKAIYELYSDTVKDKINLPIKEEFQKKNKLAMSKALEEFNEHVKKIGTKTKKISEKEDRDEINAKLEFLKEAEKKIEIESPIADCIKCLLTYCLNIHENGNLLEICVPNGSHGTHVTHIAAGHFPNDPEKDGLAPGAQIISLVIGDLRKASSSKCLIRALNKCIQLKADIINLSYRIQHNMDFSKNEELIKNVVEKHGIIFVAAAGNDGPGLSMVGNSRGITNSSIIYVGAYLTAKMKESIFCHYHPDEEPVVFPFSSRGPSMNGELGVTICAPGAAITGVSKNELRGFHLKNGTSMSSPNAVGNIACLLSAMKAERIPISPFRVKFALMNTAMAPKDGSHHPFSLGAGIIQICSAFDFIKSETMKTIPTNLTDIKVDIEGKRGIYLRESFEITLPFEFAVSVNPQFIDSRVSVNPQFIDSSDFEARLNFGCPIVLKLSHGSETGFVKFPKYCQIPSSTFNIHVDPTPLESGIIHYFEIIGINPENPTIGPMFRIPITVIIPEQITSESDFTYKKELTLEPAIPERIFLQSPIGCKYVGIKFKSLETQNPLSPFETILEAMKERDIIDGMQSFQLIITYKFNVTKSELYEFKHEDTEFYEKYLDSYLLQISTASKKHIFTCGIQGMAKIFEKGDYIIRVQFCHSDSQMLEKLKDTRLIAMQPFIPAITSNLYSNAESAFNNNSGEKTKNKVFKSGEKCEFYFPAVPWFKYPNSSSVGSYLKGTLALHSKEGYKSKKHSSFDIIYLLAAPKDFLKERKNRFEIEADKETEKGDQKSAIRDIEISYITKETDSTKAAAIFEKLSSEFPTFLPIFSAEIERLSEAKGFSKLKKAVEKLLEISESKKVAEFFGVKSEFSEENLRKKEIMEKKKVAIINGLFLQANLALDLFLRSTTKEIPDSFRNGFDPRKESNVVKVGENLNKNKEIELAEIETKGIIESSDSYSSDITSKNEKHNEVSKMENPKNDSEEKIDSDNRDESLVKIESIKSESNAESKNDNSEIDERAFKNDETESVKITEEEIESVFRDYMLFADSSTENAKIIIAKYSVVHERFGTALLKLKEIITDKTTSADYLSTEKAIIQLLKKLEWDHLVEEAQKAILIKHQKFYRLF</sequence>
<evidence type="ECO:0000313" key="1">
    <source>
        <dbReference type="Proteomes" id="UP000887580"/>
    </source>
</evidence>
<evidence type="ECO:0000313" key="2">
    <source>
        <dbReference type="WBParaSite" id="PS1159_v2.g24072.t2"/>
    </source>
</evidence>
<accession>A0AC35G6J2</accession>
<dbReference type="Proteomes" id="UP000887580">
    <property type="component" value="Unplaced"/>
</dbReference>
<proteinExistence type="predicted"/>
<name>A0AC35G6J2_9BILA</name>
<organism evidence="1 2">
    <name type="scientific">Panagrolaimus sp. PS1159</name>
    <dbReference type="NCBI Taxonomy" id="55785"/>
    <lineage>
        <taxon>Eukaryota</taxon>
        <taxon>Metazoa</taxon>
        <taxon>Ecdysozoa</taxon>
        <taxon>Nematoda</taxon>
        <taxon>Chromadorea</taxon>
        <taxon>Rhabditida</taxon>
        <taxon>Tylenchina</taxon>
        <taxon>Panagrolaimomorpha</taxon>
        <taxon>Panagrolaimoidea</taxon>
        <taxon>Panagrolaimidae</taxon>
        <taxon>Panagrolaimus</taxon>
    </lineage>
</organism>